<sequence length="636" mass="70367">MPQILLRQLRMPEMSHRVPQFKSYRAVTPTTANTGSLSTPTQGPTVTTTNTGQGSSSTPVQGVVSSRLTFLDVPLRPCASDHTATTIIAGSQSSGAAVQDHTATTTIAESGSSGGPVQVSTTSTTTPRMGPQSPRLKYPQRLPRTERVPQPTQVGSFDSVTRQLALGGNYLAVFEIVVETAFLVVPNSLIDQWGAEIPRFPKSGSVYVHKVTTVTKDWESDMETLRDLIEIRGQQVTVLIAHSVLSRMYTRHRSELETSMTQGTPRFKYNVPTCTIFSFDFTLIWIDEVHEARAGKALWFAISALSQKSLIKDLLNLLLLVRPPTLNWTAQADLVNLAGDFRRMKNMATVKGTSHDDAVKWARGTTTDSQASKEQQNPGQKKLVEVLIATLQRHFLTRAVRRTNKSKVNSALSAITFITLSVDITDEEAQESYKVKLTFFDRATHGVSSFNEARAKLAFPNANKTKFADYGLEAFNADSATILKTTIEILTRIVTKGVKTMVSDEMVVSQNRIESTAALGIPDARSNYEAKPLKPAEVVSGEKVIIYTTLQKYHKWIELDANWSAVLTQKIIGRIYRRVQLLLTFVFQMMAANSVETLLISNRIGKRELLGDFLKLERNAETMRLLAVTPSEEEVA</sequence>
<feature type="compositionally biased region" description="Polar residues" evidence="1">
    <location>
        <begin position="91"/>
        <end position="109"/>
    </location>
</feature>
<keyword evidence="3" id="KW-1185">Reference proteome</keyword>
<comment type="caution">
    <text evidence="2">The sequence shown here is derived from an EMBL/GenBank/DDBJ whole genome shotgun (WGS) entry which is preliminary data.</text>
</comment>
<name>A0ABR2ZS55_9AGAR</name>
<gene>
    <name evidence="2" type="ORF">AAF712_008564</name>
</gene>
<protein>
    <submittedName>
        <fullName evidence="2">Uncharacterized protein</fullName>
    </submittedName>
</protein>
<dbReference type="EMBL" id="JBBXMP010000061">
    <property type="protein sequence ID" value="KAL0064506.1"/>
    <property type="molecule type" value="Genomic_DNA"/>
</dbReference>
<feature type="region of interest" description="Disordered" evidence="1">
    <location>
        <begin position="30"/>
        <end position="61"/>
    </location>
</feature>
<feature type="compositionally biased region" description="Low complexity" evidence="1">
    <location>
        <begin position="115"/>
        <end position="127"/>
    </location>
</feature>
<proteinExistence type="predicted"/>
<accession>A0ABR2ZS55</accession>
<evidence type="ECO:0000313" key="2">
    <source>
        <dbReference type="EMBL" id="KAL0064506.1"/>
    </source>
</evidence>
<reference evidence="2 3" key="1">
    <citation type="submission" date="2024-05" db="EMBL/GenBank/DDBJ databases">
        <title>A draft genome resource for the thread blight pathogen Marasmius tenuissimus strain MS-2.</title>
        <authorList>
            <person name="Yulfo-Soto G.E."/>
            <person name="Baruah I.K."/>
            <person name="Amoako-Attah I."/>
            <person name="Bukari Y."/>
            <person name="Meinhardt L.W."/>
            <person name="Bailey B.A."/>
            <person name="Cohen S.P."/>
        </authorList>
    </citation>
    <scope>NUCLEOTIDE SEQUENCE [LARGE SCALE GENOMIC DNA]</scope>
    <source>
        <strain evidence="2 3">MS-2</strain>
    </source>
</reference>
<feature type="compositionally biased region" description="Low complexity" evidence="1">
    <location>
        <begin position="38"/>
        <end position="59"/>
    </location>
</feature>
<evidence type="ECO:0000313" key="3">
    <source>
        <dbReference type="Proteomes" id="UP001437256"/>
    </source>
</evidence>
<dbReference type="Proteomes" id="UP001437256">
    <property type="component" value="Unassembled WGS sequence"/>
</dbReference>
<feature type="region of interest" description="Disordered" evidence="1">
    <location>
        <begin position="91"/>
        <end position="138"/>
    </location>
</feature>
<organism evidence="2 3">
    <name type="scientific">Marasmius tenuissimus</name>
    <dbReference type="NCBI Taxonomy" id="585030"/>
    <lineage>
        <taxon>Eukaryota</taxon>
        <taxon>Fungi</taxon>
        <taxon>Dikarya</taxon>
        <taxon>Basidiomycota</taxon>
        <taxon>Agaricomycotina</taxon>
        <taxon>Agaricomycetes</taxon>
        <taxon>Agaricomycetidae</taxon>
        <taxon>Agaricales</taxon>
        <taxon>Marasmiineae</taxon>
        <taxon>Marasmiaceae</taxon>
        <taxon>Marasmius</taxon>
    </lineage>
</organism>
<evidence type="ECO:0000256" key="1">
    <source>
        <dbReference type="SAM" id="MobiDB-lite"/>
    </source>
</evidence>